<dbReference type="GeneID" id="34561967"/>
<name>A0A1G4B338_9PEZI</name>
<evidence type="ECO:0000256" key="1">
    <source>
        <dbReference type="SAM" id="MobiDB-lite"/>
    </source>
</evidence>
<reference evidence="2 3" key="1">
    <citation type="submission" date="2016-09" db="EMBL/GenBank/DDBJ databases">
        <authorList>
            <person name="Capua I."/>
            <person name="De Benedictis P."/>
            <person name="Joannis T."/>
            <person name="Lombin L.H."/>
            <person name="Cattoli G."/>
        </authorList>
    </citation>
    <scope>NUCLEOTIDE SEQUENCE [LARGE SCALE GENOMIC DNA]</scope>
    <source>
        <strain evidence="2 3">IMI 309357</strain>
    </source>
</reference>
<sequence length="69" mass="7705">MMRAKLEEIREVSQASALALALALLRRAEEKGGLWEKWEDGRIMDTPATLEPPVGTRLNQAKPGDMKDN</sequence>
<protein>
    <submittedName>
        <fullName evidence="2">Uncharacterized protein</fullName>
    </submittedName>
</protein>
<organism evidence="2 3">
    <name type="scientific">Colletotrichum orchidophilum</name>
    <dbReference type="NCBI Taxonomy" id="1209926"/>
    <lineage>
        <taxon>Eukaryota</taxon>
        <taxon>Fungi</taxon>
        <taxon>Dikarya</taxon>
        <taxon>Ascomycota</taxon>
        <taxon>Pezizomycotina</taxon>
        <taxon>Sordariomycetes</taxon>
        <taxon>Hypocreomycetidae</taxon>
        <taxon>Glomerellales</taxon>
        <taxon>Glomerellaceae</taxon>
        <taxon>Colletotrichum</taxon>
    </lineage>
</organism>
<evidence type="ECO:0000313" key="3">
    <source>
        <dbReference type="Proteomes" id="UP000176998"/>
    </source>
</evidence>
<comment type="caution">
    <text evidence="2">The sequence shown here is derived from an EMBL/GenBank/DDBJ whole genome shotgun (WGS) entry which is preliminary data.</text>
</comment>
<accession>A0A1G4B338</accession>
<feature type="region of interest" description="Disordered" evidence="1">
    <location>
        <begin position="45"/>
        <end position="69"/>
    </location>
</feature>
<dbReference type="Proteomes" id="UP000176998">
    <property type="component" value="Unassembled WGS sequence"/>
</dbReference>
<gene>
    <name evidence="2" type="ORF">CORC01_08827</name>
</gene>
<dbReference type="AlphaFoldDB" id="A0A1G4B338"/>
<keyword evidence="3" id="KW-1185">Reference proteome</keyword>
<dbReference type="EMBL" id="MJBS01000077">
    <property type="protein sequence ID" value="OHE95830.1"/>
    <property type="molecule type" value="Genomic_DNA"/>
</dbReference>
<evidence type="ECO:0000313" key="2">
    <source>
        <dbReference type="EMBL" id="OHE95830.1"/>
    </source>
</evidence>
<dbReference type="RefSeq" id="XP_022472991.1">
    <property type="nucleotide sequence ID" value="XM_022620457.1"/>
</dbReference>
<proteinExistence type="predicted"/>